<evidence type="ECO:0000313" key="4">
    <source>
        <dbReference type="EMBL" id="KKY27498.1"/>
    </source>
</evidence>
<reference evidence="4 5" key="1">
    <citation type="submission" date="2015-05" db="EMBL/GenBank/DDBJ databases">
        <title>Distinctive expansion of gene families associated with plant cell wall degradation and secondary metabolism in the genomes of grapevine trunk pathogens.</title>
        <authorList>
            <person name="Lawrence D.P."/>
            <person name="Travadon R."/>
            <person name="Rolshausen P.E."/>
            <person name="Baumgartner K."/>
        </authorList>
    </citation>
    <scope>NUCLEOTIDE SEQUENCE [LARGE SCALE GENOMIC DNA]</scope>
    <source>
        <strain evidence="4">UCRPC4</strain>
    </source>
</reference>
<feature type="compositionally biased region" description="Basic and acidic residues" evidence="3">
    <location>
        <begin position="891"/>
        <end position="903"/>
    </location>
</feature>
<evidence type="ECO:0000256" key="3">
    <source>
        <dbReference type="SAM" id="MobiDB-lite"/>
    </source>
</evidence>
<accession>A0A0G2GW96</accession>
<feature type="compositionally biased region" description="Polar residues" evidence="3">
    <location>
        <begin position="933"/>
        <end position="954"/>
    </location>
</feature>
<feature type="region of interest" description="Disordered" evidence="3">
    <location>
        <begin position="1"/>
        <end position="85"/>
    </location>
</feature>
<feature type="compositionally biased region" description="Acidic residues" evidence="3">
    <location>
        <begin position="719"/>
        <end position="729"/>
    </location>
</feature>
<feature type="compositionally biased region" description="Basic and acidic residues" evidence="3">
    <location>
        <begin position="920"/>
        <end position="932"/>
    </location>
</feature>
<name>A0A0G2GW96_PHACM</name>
<feature type="compositionally biased region" description="Basic and acidic residues" evidence="3">
    <location>
        <begin position="750"/>
        <end position="768"/>
    </location>
</feature>
<dbReference type="InterPro" id="IPR003591">
    <property type="entry name" value="Leu-rich_rpt_typical-subtyp"/>
</dbReference>
<feature type="compositionally biased region" description="Basic and acidic residues" evidence="3">
    <location>
        <begin position="1655"/>
        <end position="1673"/>
    </location>
</feature>
<dbReference type="GO" id="GO:0035591">
    <property type="term" value="F:signaling adaptor activity"/>
    <property type="evidence" value="ECO:0007669"/>
    <property type="project" value="TreeGrafter"/>
</dbReference>
<keyword evidence="1" id="KW-0433">Leucine-rich repeat</keyword>
<dbReference type="OrthoDB" id="2192888at2759"/>
<feature type="compositionally biased region" description="Basic and acidic residues" evidence="3">
    <location>
        <begin position="441"/>
        <end position="460"/>
    </location>
</feature>
<feature type="region of interest" description="Disordered" evidence="3">
    <location>
        <begin position="994"/>
        <end position="1044"/>
    </location>
</feature>
<keyword evidence="5" id="KW-1185">Reference proteome</keyword>
<dbReference type="PROSITE" id="PS51450">
    <property type="entry name" value="LRR"/>
    <property type="match status" value="7"/>
</dbReference>
<comment type="caution">
    <text evidence="4">The sequence shown here is derived from an EMBL/GenBank/DDBJ whole genome shotgun (WGS) entry which is preliminary data.</text>
</comment>
<feature type="region of interest" description="Disordered" evidence="3">
    <location>
        <begin position="347"/>
        <end position="410"/>
    </location>
</feature>
<dbReference type="InterPro" id="IPR052574">
    <property type="entry name" value="CDIRP"/>
</dbReference>
<dbReference type="PANTHER" id="PTHR47566:SF1">
    <property type="entry name" value="PROTEIN NUD1"/>
    <property type="match status" value="1"/>
</dbReference>
<dbReference type="GO" id="GO:1902412">
    <property type="term" value="P:regulation of mitotic cytokinesis"/>
    <property type="evidence" value="ECO:0007669"/>
    <property type="project" value="TreeGrafter"/>
</dbReference>
<feature type="region of interest" description="Disordered" evidence="3">
    <location>
        <begin position="509"/>
        <end position="638"/>
    </location>
</feature>
<keyword evidence="2" id="KW-0677">Repeat</keyword>
<gene>
    <name evidence="4" type="ORF">UCRPC4_g01093</name>
</gene>
<dbReference type="Pfam" id="PF13855">
    <property type="entry name" value="LRR_8"/>
    <property type="match status" value="1"/>
</dbReference>
<feature type="region of interest" description="Disordered" evidence="3">
    <location>
        <begin position="1652"/>
        <end position="1697"/>
    </location>
</feature>
<dbReference type="InterPro" id="IPR032675">
    <property type="entry name" value="LRR_dom_sf"/>
</dbReference>
<feature type="compositionally biased region" description="Polar residues" evidence="3">
    <location>
        <begin position="391"/>
        <end position="404"/>
    </location>
</feature>
<evidence type="ECO:0000256" key="2">
    <source>
        <dbReference type="ARBA" id="ARBA00022737"/>
    </source>
</evidence>
<feature type="compositionally biased region" description="Polar residues" evidence="3">
    <location>
        <begin position="37"/>
        <end position="50"/>
    </location>
</feature>
<dbReference type="EMBL" id="LCWF01000024">
    <property type="protein sequence ID" value="KKY27498.1"/>
    <property type="molecule type" value="Genomic_DNA"/>
</dbReference>
<dbReference type="Proteomes" id="UP000053317">
    <property type="component" value="Unassembled WGS sequence"/>
</dbReference>
<feature type="region of interest" description="Disordered" evidence="3">
    <location>
        <begin position="891"/>
        <end position="967"/>
    </location>
</feature>
<dbReference type="PANTHER" id="PTHR47566">
    <property type="match status" value="1"/>
</dbReference>
<feature type="compositionally biased region" description="Low complexity" evidence="3">
    <location>
        <begin position="620"/>
        <end position="637"/>
    </location>
</feature>
<feature type="region of interest" description="Disordered" evidence="3">
    <location>
        <begin position="165"/>
        <end position="189"/>
    </location>
</feature>
<dbReference type="SUPFAM" id="SSF52058">
    <property type="entry name" value="L domain-like"/>
    <property type="match status" value="2"/>
</dbReference>
<feature type="compositionally biased region" description="Basic and acidic residues" evidence="3">
    <location>
        <begin position="577"/>
        <end position="586"/>
    </location>
</feature>
<dbReference type="InterPro" id="IPR001611">
    <property type="entry name" value="Leu-rich_rpt"/>
</dbReference>
<feature type="region of interest" description="Disordered" evidence="3">
    <location>
        <begin position="710"/>
        <end position="862"/>
    </location>
</feature>
<evidence type="ECO:0000313" key="5">
    <source>
        <dbReference type="Proteomes" id="UP000053317"/>
    </source>
</evidence>
<feature type="compositionally biased region" description="Basic and acidic residues" evidence="3">
    <location>
        <begin position="730"/>
        <end position="739"/>
    </location>
</feature>
<organism evidence="4 5">
    <name type="scientific">Phaeomoniella chlamydospora</name>
    <name type="common">Phaeoacremonium chlamydosporum</name>
    <dbReference type="NCBI Taxonomy" id="158046"/>
    <lineage>
        <taxon>Eukaryota</taxon>
        <taxon>Fungi</taxon>
        <taxon>Dikarya</taxon>
        <taxon>Ascomycota</taxon>
        <taxon>Pezizomycotina</taxon>
        <taxon>Eurotiomycetes</taxon>
        <taxon>Chaetothyriomycetidae</taxon>
        <taxon>Phaeomoniellales</taxon>
        <taxon>Phaeomoniellaceae</taxon>
        <taxon>Phaeomoniella</taxon>
    </lineage>
</organism>
<dbReference type="SMART" id="SM00365">
    <property type="entry name" value="LRR_SD22"/>
    <property type="match status" value="6"/>
</dbReference>
<feature type="region of interest" description="Disordered" evidence="3">
    <location>
        <begin position="427"/>
        <end position="473"/>
    </location>
</feature>
<dbReference type="GO" id="GO:0061499">
    <property type="term" value="C:outer plaque of mitotic spindle pole body"/>
    <property type="evidence" value="ECO:0007669"/>
    <property type="project" value="TreeGrafter"/>
</dbReference>
<proteinExistence type="predicted"/>
<evidence type="ECO:0000256" key="1">
    <source>
        <dbReference type="ARBA" id="ARBA00022614"/>
    </source>
</evidence>
<dbReference type="GO" id="GO:0031028">
    <property type="term" value="P:septation initiation signaling"/>
    <property type="evidence" value="ECO:0007669"/>
    <property type="project" value="TreeGrafter"/>
</dbReference>
<feature type="compositionally biased region" description="Polar residues" evidence="3">
    <location>
        <begin position="427"/>
        <end position="437"/>
    </location>
</feature>
<feature type="compositionally biased region" description="Polar residues" evidence="3">
    <location>
        <begin position="61"/>
        <end position="75"/>
    </location>
</feature>
<reference evidence="4 5" key="2">
    <citation type="submission" date="2015-05" db="EMBL/GenBank/DDBJ databases">
        <authorList>
            <person name="Morales-Cruz A."/>
            <person name="Amrine K.C."/>
            <person name="Cantu D."/>
        </authorList>
    </citation>
    <scope>NUCLEOTIDE SEQUENCE [LARGE SCALE GENOMIC DNA]</scope>
    <source>
        <strain evidence="4">UCRPC4</strain>
    </source>
</reference>
<sequence>MSSSGNFLRPRSTKGLAKAGVTPALAERSPSELNVPLQPTNGNTKTNARASTLPRRASGAFSDSVSSVQHHTVNKASGRGVQKGDTPEWKRRLVRGDKSDAGLFGPTALEGVFHQPLQNANSSLLSSSVLEEKPWTMPADNGGSFNFSRSQSMRRSMTRTMEVLQEETEDESIRHDESLPTSADLGDSDRKDSIIRLEAHHDVMPHQASQRLEDSRMRTVSGREELRNEGISPITISKNNTVNGRSLRGIVSDSIDELRSKLEKLATDTTERPSSSASDKNIQYGYDEKDAHIEARQDLGDITSQSLPDDLSMGTDDFASRGGYINLKRGGHSNENSFLRRNISSSIVQSQQMSQFRSSPPPYNPPHTESGSELPEELPHTPSRRNPGPQEVSSTPDRPGSSGSPLKLFGNHDTYTKARLLRRMSQFAGSQVSSEEGSGNMEEHRELSIDRRVSDADTAKKRERQMSQFGHGELNDYAFTKHATPDANVSSAGSTPSVQGSIFKQTIHYESASLPRVRKSNRPRTPEVIEEATLTIEYTESKRGLISPGKERTPKRRRTLLKDELEAQQMPPLAEDNVQKDVDKHQVAGRKRKDAHYEAQGSPADPGVLATRQMLRPKSASRQSSSQAATSATGESAMLQTTDASITEAIEQRPADTLTKSVAHELASFRESFNQLPARSETRVRSITTSDYFAEATKVMNLIRSKQFGRSTLGKVEQESSEAEEEDEELMHSLGKEDFESTMEQFSRPPSREGVREKQKSKEPDPRVLSHLRKFKDESDPVDLNGGDQFYQDLPTSDPPNVRILNPMDTQRKRKHSDTTASAHPHSQDGNVPTSSSSHGNSTGRSIPTAFSGSSREKGFITSEKINLPTEVGGMIFDEVTKAWVKNRMANGEKSHSRNHTSEEDPFQDIPDLSVDELDELKRSLESPKRSNEAANQLRTQQPISDSRPQTRNGATIPAIDSSSAPSKWTRLDSTALIVETRATSWATAQIPDDAKISNANTEEFSKQSDADKEEEVEHEIQANEGRLPKSPKRPESSDKQPRVVTIAFSSPLVSGIAYQDESSISEHSLAPGNSSAPRMMQEQDLPPRKASRRISTSYAPRRNSIDAIGFVARPVSRIDEYDEHDDDFVDNEKSIIHVPENGSMTPIPARSHSTMIVPATAGKDSSLICLTPLSDFTFHQIDDPVHLELSYVAQRTHPTSLQQAHGQLTLAVDEMVKAITDLEPYEPYWDQIRRLDLSGKELTTLHRFHVYCSNIEELSVADNEINQVADLPATLRTLNIQRNCLSDLSAWGHLYNLQYLDVSGNQIENLDGFSSLVHLRDLRANNNQIRTIDGILDLDGLLSLRLKGNQLSSLDFEACELTRLTHLDLSCNKLTNVVNLHYLPALTYLDLSSNDLARFEPSRPLLKLTTLKLSSNNLSSLKLDLFPSLQTLYLDNNSFHTIDGLSTARHLEILSVRAQKSSSAVAPQSNSSSNIVTTILSTPSDVRKLYLSMNALPQSHHGTLPPITYPLLSLQYLDLASCGISDLPFEFGPHLPNLRVLNLNFNAIKDLNPLIGIVRLNKLLVVGNRIQRLRKSVRVLEMIGGRNGSSLTKVDFRGNQVVAGFYWVGDLWRGQKRSCDSNDRKSSKTSNADVNIGLDYFDPIFERTLQCQHDQQHQSRNHDLDKSNDVETKPQSPRIQLSHEDPYILPSQSPTKDLSYSATLDRATRLKRRIWEALLSEKLPGLKEVDGLKFERINFDDDDGETGHNDGQEMSLKQKEKGEVMRVLMGLGVLRETKEKEGEEHMEVQE</sequence>
<feature type="compositionally biased region" description="Polar residues" evidence="3">
    <location>
        <begin position="1064"/>
        <end position="1077"/>
    </location>
</feature>
<feature type="compositionally biased region" description="Low complexity" evidence="3">
    <location>
        <begin position="834"/>
        <end position="846"/>
    </location>
</feature>
<protein>
    <submittedName>
        <fullName evidence="4">Putative conserved leucine-rich repeat protein</fullName>
    </submittedName>
</protein>
<feature type="compositionally biased region" description="Basic and acidic residues" evidence="3">
    <location>
        <begin position="1033"/>
        <end position="1042"/>
    </location>
</feature>
<feature type="region of interest" description="Disordered" evidence="3">
    <location>
        <begin position="1064"/>
        <end position="1095"/>
    </location>
</feature>
<dbReference type="Gene3D" id="3.80.10.10">
    <property type="entry name" value="Ribonuclease Inhibitor"/>
    <property type="match status" value="2"/>
</dbReference>
<dbReference type="InterPro" id="IPR025875">
    <property type="entry name" value="Leu-rich_rpt_4"/>
</dbReference>
<dbReference type="Pfam" id="PF12799">
    <property type="entry name" value="LRR_4"/>
    <property type="match status" value="2"/>
</dbReference>
<dbReference type="SMART" id="SM00369">
    <property type="entry name" value="LRR_TYP"/>
    <property type="match status" value="7"/>
</dbReference>